<name>A0AA36GWN3_CYLNA</name>
<protein>
    <recommendedName>
        <fullName evidence="4">Abaecin</fullName>
    </recommendedName>
</protein>
<comment type="caution">
    <text evidence="2">The sequence shown here is derived from an EMBL/GenBank/DDBJ whole genome shotgun (WGS) entry which is preliminary data.</text>
</comment>
<dbReference type="AlphaFoldDB" id="A0AA36GWN3"/>
<evidence type="ECO:0000313" key="2">
    <source>
        <dbReference type="EMBL" id="CAJ0599535.1"/>
    </source>
</evidence>
<accession>A0AA36GWN3</accession>
<evidence type="ECO:0000256" key="1">
    <source>
        <dbReference type="SAM" id="SignalP"/>
    </source>
</evidence>
<sequence length="74" mass="8607">MMFSKLILMAPLVFFVQALNRANRPPPIRIPPPGAFFPPPEQINPWIVEQDPFAAPYHFPRPPLTTRTWWGRAR</sequence>
<proteinExistence type="predicted"/>
<gene>
    <name evidence="2" type="ORF">CYNAS_LOCUS11518</name>
</gene>
<evidence type="ECO:0008006" key="4">
    <source>
        <dbReference type="Google" id="ProtNLM"/>
    </source>
</evidence>
<keyword evidence="3" id="KW-1185">Reference proteome</keyword>
<dbReference type="Proteomes" id="UP001176961">
    <property type="component" value="Unassembled WGS sequence"/>
</dbReference>
<feature type="chain" id="PRO_5041245317" description="Abaecin" evidence="1">
    <location>
        <begin position="19"/>
        <end position="74"/>
    </location>
</feature>
<organism evidence="2 3">
    <name type="scientific">Cylicocyclus nassatus</name>
    <name type="common">Nematode worm</name>
    <dbReference type="NCBI Taxonomy" id="53992"/>
    <lineage>
        <taxon>Eukaryota</taxon>
        <taxon>Metazoa</taxon>
        <taxon>Ecdysozoa</taxon>
        <taxon>Nematoda</taxon>
        <taxon>Chromadorea</taxon>
        <taxon>Rhabditida</taxon>
        <taxon>Rhabditina</taxon>
        <taxon>Rhabditomorpha</taxon>
        <taxon>Strongyloidea</taxon>
        <taxon>Strongylidae</taxon>
        <taxon>Cylicocyclus</taxon>
    </lineage>
</organism>
<dbReference type="EMBL" id="CATQJL010000223">
    <property type="protein sequence ID" value="CAJ0599535.1"/>
    <property type="molecule type" value="Genomic_DNA"/>
</dbReference>
<feature type="signal peptide" evidence="1">
    <location>
        <begin position="1"/>
        <end position="18"/>
    </location>
</feature>
<reference evidence="2" key="1">
    <citation type="submission" date="2023-07" db="EMBL/GenBank/DDBJ databases">
        <authorList>
            <consortium name="CYATHOMIX"/>
        </authorList>
    </citation>
    <scope>NUCLEOTIDE SEQUENCE</scope>
    <source>
        <strain evidence="2">N/A</strain>
    </source>
</reference>
<evidence type="ECO:0000313" key="3">
    <source>
        <dbReference type="Proteomes" id="UP001176961"/>
    </source>
</evidence>
<keyword evidence="1" id="KW-0732">Signal</keyword>